<feature type="transmembrane region" description="Helical" evidence="1">
    <location>
        <begin position="227"/>
        <end position="252"/>
    </location>
</feature>
<feature type="transmembrane region" description="Helical" evidence="1">
    <location>
        <begin position="12"/>
        <end position="31"/>
    </location>
</feature>
<feature type="transmembrane region" description="Helical" evidence="1">
    <location>
        <begin position="402"/>
        <end position="423"/>
    </location>
</feature>
<keyword evidence="1" id="KW-0472">Membrane</keyword>
<accession>A0A0L7CT01</accession>
<dbReference type="PATRIC" id="fig|1365964.3.peg.2068"/>
<reference evidence="2 3" key="1">
    <citation type="journal article" date="2015" name="Int J Genomics">
        <title>Comparative Genomics Revealed Genetic Diversity and Species/Strain-Level Differences in Carbohydrate Metabolism of Three Probiotic Bifidobacterial Species.</title>
        <authorList>
            <person name="Odamaki T."/>
            <person name="Horigome A."/>
            <person name="Sugahara H."/>
            <person name="Hashikura N."/>
            <person name="Minami J."/>
            <person name="Xiao J.Z."/>
            <person name="Abe F."/>
        </authorList>
    </citation>
    <scope>NUCLEOTIDE SEQUENCE [LARGE SCALE GENOMIC DNA]</scope>
    <source>
        <strain evidence="2 3">MCC 1114</strain>
    </source>
</reference>
<evidence type="ECO:0000256" key="1">
    <source>
        <dbReference type="SAM" id="Phobius"/>
    </source>
</evidence>
<feature type="transmembrane region" description="Helical" evidence="1">
    <location>
        <begin position="264"/>
        <end position="281"/>
    </location>
</feature>
<dbReference type="EMBL" id="AVQC01000023">
    <property type="protein sequence ID" value="KOA62867.1"/>
    <property type="molecule type" value="Genomic_DNA"/>
</dbReference>
<feature type="transmembrane region" description="Helical" evidence="1">
    <location>
        <begin position="156"/>
        <end position="175"/>
    </location>
</feature>
<dbReference type="AlphaFoldDB" id="A0A0L7CT01"/>
<organism evidence="2 3">
    <name type="scientific">Bifidobacterium breve MCC 1114</name>
    <dbReference type="NCBI Taxonomy" id="1365964"/>
    <lineage>
        <taxon>Bacteria</taxon>
        <taxon>Bacillati</taxon>
        <taxon>Actinomycetota</taxon>
        <taxon>Actinomycetes</taxon>
        <taxon>Bifidobacteriales</taxon>
        <taxon>Bifidobacteriaceae</taxon>
        <taxon>Bifidobacterium</taxon>
    </lineage>
</organism>
<feature type="transmembrane region" description="Helical" evidence="1">
    <location>
        <begin position="332"/>
        <end position="350"/>
    </location>
</feature>
<keyword evidence="1" id="KW-0812">Transmembrane</keyword>
<gene>
    <name evidence="2" type="ORF">BBM1114_10210</name>
</gene>
<feature type="transmembrane region" description="Helical" evidence="1">
    <location>
        <begin position="187"/>
        <end position="215"/>
    </location>
</feature>
<evidence type="ECO:0000313" key="2">
    <source>
        <dbReference type="EMBL" id="KOA62867.1"/>
    </source>
</evidence>
<evidence type="ECO:0008006" key="4">
    <source>
        <dbReference type="Google" id="ProtNLM"/>
    </source>
</evidence>
<sequence>MRENISAFINSRRFIAVFAILTIMFGGLWMAHTQMNRIPDLWEHVYRVSGITNGDIVARPVTSVSDYHRIAADNYGGKVDWQWINLSDQHRDPFDAGVVQLDSITASDDIGADVPYNNTAVYSPISYLPQIFGFFLGKYLGLGAATTYYLSESIMLLVYTILTTWGIALLPRFRLPMTVLLLSPPVIYHFSFAISADSLTQALIITFSCMLFAMASRAPSCKGYATLGTIGALIAITKFAYMPLIFIPVALLIVHAPTTRRAKITVGTSVILALALIIGWLKSTSAFVSNPASVSPAEVHERTSGLLHNPMRAISAIWYSISHLQGAFRTPLMLLSIWIVFAVVLAAMIIHAVTNMSQWRISLFWAFTYLMAIGAILATYLAMWLQGTANGVPGVYIMQLRYLVPLFPVMLLCLLDNIQQLILRNRH</sequence>
<dbReference type="Pfam" id="PF09913">
    <property type="entry name" value="DUF2142"/>
    <property type="match status" value="1"/>
</dbReference>
<proteinExistence type="predicted"/>
<keyword evidence="1" id="KW-1133">Transmembrane helix</keyword>
<name>A0A0L7CT01_BIFBR</name>
<dbReference type="RefSeq" id="WP_021649929.1">
    <property type="nucleotide sequence ID" value="NZ_AVQC01000023.1"/>
</dbReference>
<feature type="transmembrane region" description="Helical" evidence="1">
    <location>
        <begin position="362"/>
        <end position="382"/>
    </location>
</feature>
<comment type="caution">
    <text evidence="2">The sequence shown here is derived from an EMBL/GenBank/DDBJ whole genome shotgun (WGS) entry which is preliminary data.</text>
</comment>
<dbReference type="InterPro" id="IPR018674">
    <property type="entry name" value="DUF2142_membrane"/>
</dbReference>
<protein>
    <recommendedName>
        <fullName evidence="4">Glycosyltransferase RgtA/B/C/D-like domain-containing protein</fullName>
    </recommendedName>
</protein>
<evidence type="ECO:0000313" key="3">
    <source>
        <dbReference type="Proteomes" id="UP000036802"/>
    </source>
</evidence>
<dbReference type="Proteomes" id="UP000036802">
    <property type="component" value="Unassembled WGS sequence"/>
</dbReference>
<feature type="transmembrane region" description="Helical" evidence="1">
    <location>
        <begin position="131"/>
        <end position="150"/>
    </location>
</feature>